<evidence type="ECO:0000313" key="2">
    <source>
        <dbReference type="EMBL" id="BES93095.1"/>
    </source>
</evidence>
<name>A0ABN7ALJ1_9HEMI</name>
<gene>
    <name evidence="2" type="ORF">NTJ_05904</name>
</gene>
<evidence type="ECO:0000256" key="1">
    <source>
        <dbReference type="SAM" id="SignalP"/>
    </source>
</evidence>
<dbReference type="Proteomes" id="UP001307889">
    <property type="component" value="Chromosome 4"/>
</dbReference>
<dbReference type="EMBL" id="AP028912">
    <property type="protein sequence ID" value="BES93095.1"/>
    <property type="molecule type" value="Genomic_DNA"/>
</dbReference>
<accession>A0ABN7ALJ1</accession>
<proteinExistence type="predicted"/>
<feature type="chain" id="PRO_5045550338" evidence="1">
    <location>
        <begin position="19"/>
        <end position="258"/>
    </location>
</feature>
<keyword evidence="3" id="KW-1185">Reference proteome</keyword>
<keyword evidence="1" id="KW-0732">Signal</keyword>
<organism evidence="2 3">
    <name type="scientific">Nesidiocoris tenuis</name>
    <dbReference type="NCBI Taxonomy" id="355587"/>
    <lineage>
        <taxon>Eukaryota</taxon>
        <taxon>Metazoa</taxon>
        <taxon>Ecdysozoa</taxon>
        <taxon>Arthropoda</taxon>
        <taxon>Hexapoda</taxon>
        <taxon>Insecta</taxon>
        <taxon>Pterygota</taxon>
        <taxon>Neoptera</taxon>
        <taxon>Paraneoptera</taxon>
        <taxon>Hemiptera</taxon>
        <taxon>Heteroptera</taxon>
        <taxon>Panheteroptera</taxon>
        <taxon>Cimicomorpha</taxon>
        <taxon>Miridae</taxon>
        <taxon>Dicyphina</taxon>
        <taxon>Nesidiocoris</taxon>
    </lineage>
</organism>
<evidence type="ECO:0000313" key="3">
    <source>
        <dbReference type="Proteomes" id="UP001307889"/>
    </source>
</evidence>
<feature type="signal peptide" evidence="1">
    <location>
        <begin position="1"/>
        <end position="18"/>
    </location>
</feature>
<sequence>MDSAKFAVLLCLLGFAAAAEESETDKKRDNRDVGAILGGKLNKGLDRGYLPPTKYYPSGTGFGPQVCDCRSGFPISGGSYPGNSYPGISYPGNSYPGGSYPGVPGPTYGVPGGVISGGGSISGGFDDTVQVYPRPGPAIRPNLIPSGPGAFGVSSSYGVPSGASYSSKGSFGYSSSIGVGTGVGPISGPVPLPGKIGPAIGFLPGKVAPPVGPSILPGKFGPAGTAIGVASSYTSGGSGAFIDGREGYSYNKPAIPFP</sequence>
<protein>
    <submittedName>
        <fullName evidence="2">Uncharacterized protein</fullName>
    </submittedName>
</protein>
<reference evidence="2 3" key="1">
    <citation type="submission" date="2023-09" db="EMBL/GenBank/DDBJ databases">
        <title>Nesidiocoris tenuis whole genome shotgun sequence.</title>
        <authorList>
            <person name="Shibata T."/>
            <person name="Shimoda M."/>
            <person name="Kobayashi T."/>
            <person name="Uehara T."/>
        </authorList>
    </citation>
    <scope>NUCLEOTIDE SEQUENCE [LARGE SCALE GENOMIC DNA]</scope>
    <source>
        <strain evidence="2 3">Japan</strain>
    </source>
</reference>